<gene>
    <name evidence="1" type="ORF">BDN70DRAFT_902567</name>
</gene>
<dbReference type="AlphaFoldDB" id="A0A9P5ZG13"/>
<evidence type="ECO:0000313" key="1">
    <source>
        <dbReference type="EMBL" id="KAF9486448.1"/>
    </source>
</evidence>
<sequence length="478" mass="53491">MATSLVLPAFSVHAERKLGETEVSYFLPSRESGVNDMYLHLGCTVPSHLVERQRVLVAWAIMRIRHPLLASSIRMKSYDDISFQYDAPHSPNAALALANRHLEYREQSKDDQNVDFLICATHFLGDGMALHRFASDFFALLGSTLDQEALDKLLAMEWSESFYKKEAPSLPQPMEDRLPPCIPGRLRAAASRIDFELNQQKLVGGHHFPKNSRGPRRTVVPTICIEPYKTKLILKYCKDRGVSISAALFALCNIAWARTRSGGWELPVMMYSALNMRPNLIADKKLNDSYWFLAIGYFNVVLPSFFPGIEAEGHGKLAGMFWHRARAAKAQSIQAAKSPLIVSRCRQMAVERGRRARVWAKEDDDKLAGVPSHSAAPIVSGPVPIPLRPNAPSTALMGLSLLGNLDGIYKHSNFPDFKFHTLTTGSRQRSGGMLLFGYTFADKLWISFGYDANGFEETTVQKFWENIVDGVEEFLVPA</sequence>
<dbReference type="Gene3D" id="3.30.559.30">
    <property type="entry name" value="Nonribosomal peptide synthetase, condensation domain"/>
    <property type="match status" value="1"/>
</dbReference>
<dbReference type="EMBL" id="MU155130">
    <property type="protein sequence ID" value="KAF9486448.1"/>
    <property type="molecule type" value="Genomic_DNA"/>
</dbReference>
<evidence type="ECO:0000313" key="2">
    <source>
        <dbReference type="Proteomes" id="UP000807469"/>
    </source>
</evidence>
<dbReference type="InterPro" id="IPR023213">
    <property type="entry name" value="CAT-like_dom_sf"/>
</dbReference>
<protein>
    <submittedName>
        <fullName evidence="1">Uncharacterized protein</fullName>
    </submittedName>
</protein>
<dbReference type="Proteomes" id="UP000807469">
    <property type="component" value="Unassembled WGS sequence"/>
</dbReference>
<dbReference type="Gene3D" id="3.30.559.10">
    <property type="entry name" value="Chloramphenicol acetyltransferase-like domain"/>
    <property type="match status" value="2"/>
</dbReference>
<comment type="caution">
    <text evidence="1">The sequence shown here is derived from an EMBL/GenBank/DDBJ whole genome shotgun (WGS) entry which is preliminary data.</text>
</comment>
<accession>A0A9P5ZG13</accession>
<organism evidence="1 2">
    <name type="scientific">Pholiota conissans</name>
    <dbReference type="NCBI Taxonomy" id="109636"/>
    <lineage>
        <taxon>Eukaryota</taxon>
        <taxon>Fungi</taxon>
        <taxon>Dikarya</taxon>
        <taxon>Basidiomycota</taxon>
        <taxon>Agaricomycotina</taxon>
        <taxon>Agaricomycetes</taxon>
        <taxon>Agaricomycetidae</taxon>
        <taxon>Agaricales</taxon>
        <taxon>Agaricineae</taxon>
        <taxon>Strophariaceae</taxon>
        <taxon>Pholiota</taxon>
    </lineage>
</organism>
<reference evidence="1" key="1">
    <citation type="submission" date="2020-11" db="EMBL/GenBank/DDBJ databases">
        <authorList>
            <consortium name="DOE Joint Genome Institute"/>
            <person name="Ahrendt S."/>
            <person name="Riley R."/>
            <person name="Andreopoulos W."/>
            <person name="Labutti K."/>
            <person name="Pangilinan J."/>
            <person name="Ruiz-Duenas F.J."/>
            <person name="Barrasa J.M."/>
            <person name="Sanchez-Garcia M."/>
            <person name="Camarero S."/>
            <person name="Miyauchi S."/>
            <person name="Serrano A."/>
            <person name="Linde D."/>
            <person name="Babiker R."/>
            <person name="Drula E."/>
            <person name="Ayuso-Fernandez I."/>
            <person name="Pacheco R."/>
            <person name="Padilla G."/>
            <person name="Ferreira P."/>
            <person name="Barriuso J."/>
            <person name="Kellner H."/>
            <person name="Castanera R."/>
            <person name="Alfaro M."/>
            <person name="Ramirez L."/>
            <person name="Pisabarro A.G."/>
            <person name="Kuo A."/>
            <person name="Tritt A."/>
            <person name="Lipzen A."/>
            <person name="He G."/>
            <person name="Yan M."/>
            <person name="Ng V."/>
            <person name="Cullen D."/>
            <person name="Martin F."/>
            <person name="Rosso M.-N."/>
            <person name="Henrissat B."/>
            <person name="Hibbett D."/>
            <person name="Martinez A.T."/>
            <person name="Grigoriev I.V."/>
        </authorList>
    </citation>
    <scope>NUCLEOTIDE SEQUENCE</scope>
    <source>
        <strain evidence="1">CIRM-BRFM 674</strain>
    </source>
</reference>
<name>A0A9P5ZG13_9AGAR</name>
<keyword evidence="2" id="KW-1185">Reference proteome</keyword>
<proteinExistence type="predicted"/>
<dbReference type="OrthoDB" id="3355480at2759"/>